<dbReference type="EMBL" id="QFPW01000004">
    <property type="protein sequence ID" value="PZQ50415.1"/>
    <property type="molecule type" value="Genomic_DNA"/>
</dbReference>
<evidence type="ECO:0000313" key="3">
    <source>
        <dbReference type="Proteomes" id="UP000249185"/>
    </source>
</evidence>
<protein>
    <submittedName>
        <fullName evidence="2">Transposase</fullName>
    </submittedName>
</protein>
<gene>
    <name evidence="2" type="ORF">DI556_07620</name>
</gene>
<dbReference type="PANTHER" id="PTHR36966">
    <property type="entry name" value="REP-ASSOCIATED TYROSINE TRANSPOSASE"/>
    <property type="match status" value="1"/>
</dbReference>
<dbReference type="PANTHER" id="PTHR36966:SF1">
    <property type="entry name" value="REP-ASSOCIATED TYROSINE TRANSPOSASE"/>
    <property type="match status" value="1"/>
</dbReference>
<dbReference type="InterPro" id="IPR002686">
    <property type="entry name" value="Transposase_17"/>
</dbReference>
<dbReference type="SMART" id="SM01321">
    <property type="entry name" value="Y1_Tnp"/>
    <property type="match status" value="1"/>
</dbReference>
<dbReference type="AlphaFoldDB" id="A0A2W5NI14"/>
<dbReference type="SUPFAM" id="SSF143422">
    <property type="entry name" value="Transposase IS200-like"/>
    <property type="match status" value="1"/>
</dbReference>
<reference evidence="2 3" key="1">
    <citation type="submission" date="2017-08" db="EMBL/GenBank/DDBJ databases">
        <title>Infants hospitalized years apart are colonized by the same room-sourced microbial strains.</title>
        <authorList>
            <person name="Brooks B."/>
            <person name="Olm M.R."/>
            <person name="Firek B.A."/>
            <person name="Baker R."/>
            <person name="Thomas B.C."/>
            <person name="Morowitz M.J."/>
            <person name="Banfield J.F."/>
        </authorList>
    </citation>
    <scope>NUCLEOTIDE SEQUENCE [LARGE SCALE GENOMIC DNA]</scope>
    <source>
        <strain evidence="2">S2_005_002_R2_34</strain>
    </source>
</reference>
<evidence type="ECO:0000313" key="2">
    <source>
        <dbReference type="EMBL" id="PZQ50415.1"/>
    </source>
</evidence>
<dbReference type="Proteomes" id="UP000249185">
    <property type="component" value="Unassembled WGS sequence"/>
</dbReference>
<organism evidence="2 3">
    <name type="scientific">Rhodovulum sulfidophilum</name>
    <name type="common">Rhodobacter sulfidophilus</name>
    <dbReference type="NCBI Taxonomy" id="35806"/>
    <lineage>
        <taxon>Bacteria</taxon>
        <taxon>Pseudomonadati</taxon>
        <taxon>Pseudomonadota</taxon>
        <taxon>Alphaproteobacteria</taxon>
        <taxon>Rhodobacterales</taxon>
        <taxon>Paracoccaceae</taxon>
        <taxon>Rhodovulum</taxon>
    </lineage>
</organism>
<dbReference type="GO" id="GO:0006313">
    <property type="term" value="P:DNA transposition"/>
    <property type="evidence" value="ECO:0007669"/>
    <property type="project" value="InterPro"/>
</dbReference>
<dbReference type="InterPro" id="IPR052715">
    <property type="entry name" value="RAYT_transposase"/>
</dbReference>
<dbReference type="GO" id="GO:0043565">
    <property type="term" value="F:sequence-specific DNA binding"/>
    <property type="evidence" value="ECO:0007669"/>
    <property type="project" value="TreeGrafter"/>
</dbReference>
<dbReference type="NCBIfam" id="NF047646">
    <property type="entry name" value="REP_Tyr_transpos"/>
    <property type="match status" value="1"/>
</dbReference>
<dbReference type="GO" id="GO:0004803">
    <property type="term" value="F:transposase activity"/>
    <property type="evidence" value="ECO:0007669"/>
    <property type="project" value="InterPro"/>
</dbReference>
<dbReference type="Gene3D" id="3.30.70.1290">
    <property type="entry name" value="Transposase IS200-like"/>
    <property type="match status" value="1"/>
</dbReference>
<accession>A0A2W5NI14</accession>
<dbReference type="InterPro" id="IPR036515">
    <property type="entry name" value="Transposase_17_sf"/>
</dbReference>
<proteinExistence type="predicted"/>
<feature type="domain" description="Transposase IS200-like" evidence="1">
    <location>
        <begin position="9"/>
        <end position="132"/>
    </location>
</feature>
<name>A0A2W5NI14_RHOSU</name>
<sequence>MSNYRRARVPGAAYFFTVALADRHSRVLVEEIDRLRSAFAATLREHPVEVRAMVVLPDHLHAVWALPEGDADFPIRWWKLKARFSRALGGEWRRTQSQIAKRERGLWQRRYWEHMIRGPEDMRRHVEYCWLNPVRHGLVTRVRDWPHSSFHRDARLGLVPEDWAGGP</sequence>
<evidence type="ECO:0000259" key="1">
    <source>
        <dbReference type="SMART" id="SM01321"/>
    </source>
</evidence>
<comment type="caution">
    <text evidence="2">The sequence shown here is derived from an EMBL/GenBank/DDBJ whole genome shotgun (WGS) entry which is preliminary data.</text>
</comment>